<comment type="similarity">
    <text evidence="1">Belongs to the glycosyltransferase 2 family. WaaE/KdtX subfamily.</text>
</comment>
<dbReference type="AlphaFoldDB" id="A0A0J8JM90"/>
<dbReference type="PANTHER" id="PTHR43630">
    <property type="entry name" value="POLY-BETA-1,6-N-ACETYL-D-GLUCOSAMINE SYNTHASE"/>
    <property type="match status" value="1"/>
</dbReference>
<keyword evidence="4" id="KW-1185">Reference proteome</keyword>
<dbReference type="Gene3D" id="3.90.550.10">
    <property type="entry name" value="Spore Coat Polysaccharide Biosynthesis Protein SpsA, Chain A"/>
    <property type="match status" value="1"/>
</dbReference>
<dbReference type="InterPro" id="IPR029044">
    <property type="entry name" value="Nucleotide-diphossugar_trans"/>
</dbReference>
<dbReference type="Pfam" id="PF00535">
    <property type="entry name" value="Glycos_transf_2"/>
    <property type="match status" value="1"/>
</dbReference>
<dbReference type="PANTHER" id="PTHR43630:SF2">
    <property type="entry name" value="GLYCOSYLTRANSFERASE"/>
    <property type="match status" value="1"/>
</dbReference>
<dbReference type="STRING" id="1513271.XM47_08430"/>
<name>A0A0J8JM90_9ALTE</name>
<gene>
    <name evidence="3" type="ORF">XM47_08430</name>
</gene>
<feature type="domain" description="Glycosyltransferase 2-like" evidence="2">
    <location>
        <begin position="8"/>
        <end position="109"/>
    </location>
</feature>
<dbReference type="Proteomes" id="UP000037600">
    <property type="component" value="Unassembled WGS sequence"/>
</dbReference>
<evidence type="ECO:0000313" key="3">
    <source>
        <dbReference type="EMBL" id="KMT65706.1"/>
    </source>
</evidence>
<organism evidence="3 4">
    <name type="scientific">Catenovulum maritimum</name>
    <dbReference type="NCBI Taxonomy" id="1513271"/>
    <lineage>
        <taxon>Bacteria</taxon>
        <taxon>Pseudomonadati</taxon>
        <taxon>Pseudomonadota</taxon>
        <taxon>Gammaproteobacteria</taxon>
        <taxon>Alteromonadales</taxon>
        <taxon>Alteromonadaceae</taxon>
        <taxon>Catenovulum</taxon>
    </lineage>
</organism>
<dbReference type="OrthoDB" id="9815923at2"/>
<dbReference type="SUPFAM" id="SSF53448">
    <property type="entry name" value="Nucleotide-diphospho-sugar transferases"/>
    <property type="match status" value="1"/>
</dbReference>
<protein>
    <recommendedName>
        <fullName evidence="2">Glycosyltransferase 2-like domain-containing protein</fullName>
    </recommendedName>
</protein>
<comment type="caution">
    <text evidence="3">The sequence shown here is derived from an EMBL/GenBank/DDBJ whole genome shotgun (WGS) entry which is preliminary data.</text>
</comment>
<evidence type="ECO:0000313" key="4">
    <source>
        <dbReference type="Proteomes" id="UP000037600"/>
    </source>
</evidence>
<evidence type="ECO:0000259" key="2">
    <source>
        <dbReference type="Pfam" id="PF00535"/>
    </source>
</evidence>
<evidence type="ECO:0000256" key="1">
    <source>
        <dbReference type="ARBA" id="ARBA00038494"/>
    </source>
</evidence>
<dbReference type="RefSeq" id="WP_048691583.1">
    <property type="nucleotide sequence ID" value="NZ_KQ130487.1"/>
</dbReference>
<proteinExistence type="inferred from homology"/>
<dbReference type="InterPro" id="IPR001173">
    <property type="entry name" value="Glyco_trans_2-like"/>
</dbReference>
<sequence>MTNPINLSAVILTLNEADRIKPCLESLQELADEILVLDCGSQDDTVNICNQYPNVNVVETDWPGEGIQRQRMIDLSRGEWLLWIDADERVSPELKQEIQQKLSNTTSNVNAYDIKWSTIYFKQACIFGGLGDSHIRLFKRSDAQFDKDQLVHPKVHLNNKKVETLKGRLLHESFRNYQHLLAKNIDYSLRGAQQKVNKNKSASIPEALLRSLWRFIKVYLIDLGILDGQRGFLNAVMAAQYVFNKYAAIWASKHTNQL</sequence>
<dbReference type="EMBL" id="LAZL01000010">
    <property type="protein sequence ID" value="KMT65706.1"/>
    <property type="molecule type" value="Genomic_DNA"/>
</dbReference>
<dbReference type="CDD" id="cd02511">
    <property type="entry name" value="Beta4Glucosyltransferase"/>
    <property type="match status" value="1"/>
</dbReference>
<reference evidence="3 4" key="1">
    <citation type="submission" date="2015-04" db="EMBL/GenBank/DDBJ databases">
        <title>Draft Genome Sequence of the Novel Agar-Digesting Marine Bacterium Q1.</title>
        <authorList>
            <person name="Li Y."/>
            <person name="Li D."/>
            <person name="Chen G."/>
            <person name="Du Z."/>
        </authorList>
    </citation>
    <scope>NUCLEOTIDE SEQUENCE [LARGE SCALE GENOMIC DNA]</scope>
    <source>
        <strain evidence="3 4">Q1</strain>
    </source>
</reference>
<accession>A0A0J8JM90</accession>